<comment type="catalytic activity">
    <reaction evidence="8">
        <text>fluoride(in) = fluoride(out)</text>
        <dbReference type="Rhea" id="RHEA:76159"/>
        <dbReference type="ChEBI" id="CHEBI:17051"/>
    </reaction>
    <physiologicalReaction direction="left-to-right" evidence="8">
        <dbReference type="Rhea" id="RHEA:76160"/>
    </physiologicalReaction>
</comment>
<organism evidence="10 11">
    <name type="scientific">Dethiosulfovibrio acidaminovorans</name>
    <dbReference type="NCBI Taxonomy" id="133535"/>
    <lineage>
        <taxon>Bacteria</taxon>
        <taxon>Thermotogati</taxon>
        <taxon>Synergistota</taxon>
        <taxon>Synergistia</taxon>
        <taxon>Synergistales</taxon>
        <taxon>Dethiosulfovibrionaceae</taxon>
        <taxon>Dethiosulfovibrio</taxon>
    </lineage>
</organism>
<dbReference type="HAMAP" id="MF_00454">
    <property type="entry name" value="FluC"/>
    <property type="match status" value="1"/>
</dbReference>
<comment type="activity regulation">
    <text evidence="9">Na(+) is not transported, but it plays an essential structural role and its presence is essential for fluoride channel function.</text>
</comment>
<evidence type="ECO:0000256" key="4">
    <source>
        <dbReference type="ARBA" id="ARBA00022989"/>
    </source>
</evidence>
<keyword evidence="9" id="KW-0479">Metal-binding</keyword>
<name>A0ABS9EYV8_9BACT</name>
<evidence type="ECO:0000256" key="5">
    <source>
        <dbReference type="ARBA" id="ARBA00023136"/>
    </source>
</evidence>
<dbReference type="PANTHER" id="PTHR28259">
    <property type="entry name" value="FLUORIDE EXPORT PROTEIN 1-RELATED"/>
    <property type="match status" value="1"/>
</dbReference>
<keyword evidence="4 9" id="KW-1133">Transmembrane helix</keyword>
<evidence type="ECO:0000313" key="11">
    <source>
        <dbReference type="Proteomes" id="UP001200932"/>
    </source>
</evidence>
<keyword evidence="2 9" id="KW-1003">Cell membrane</keyword>
<keyword evidence="9" id="KW-0915">Sodium</keyword>
<proteinExistence type="inferred from homology"/>
<evidence type="ECO:0000256" key="8">
    <source>
        <dbReference type="ARBA" id="ARBA00035585"/>
    </source>
</evidence>
<keyword evidence="6 9" id="KW-0407">Ion channel</keyword>
<evidence type="ECO:0000313" key="10">
    <source>
        <dbReference type="EMBL" id="MCF4145083.1"/>
    </source>
</evidence>
<evidence type="ECO:0000256" key="2">
    <source>
        <dbReference type="ARBA" id="ARBA00022475"/>
    </source>
</evidence>
<sequence length="126" mass="13273">MTMSKIACMMGAGALGALCRYGLGGWVQERFGGTFPLGTMAVNVIGCLIFGFLWTLANERYLLSGPLAFMVLTGFVGSFTTFSTMTFEGFRLLSSSAVGAALFYLFGSQLLGIGAAWGGVVLARLL</sequence>
<keyword evidence="3 9" id="KW-0812">Transmembrane</keyword>
<reference evidence="10 11" key="1">
    <citation type="submission" date="2022-01" db="EMBL/GenBank/DDBJ databases">
        <title>Dethiosulfovibrio faecalis sp. nov., a novel proteolytic, non-sulfur-reducing bacterium isolated from a marine aquaculture solid waste bioreactor.</title>
        <authorList>
            <person name="Grabowski S."/>
            <person name="Apolinario E."/>
            <person name="Schneider N."/>
            <person name="Marshall C.W."/>
            <person name="Sowers K.R."/>
        </authorList>
    </citation>
    <scope>NUCLEOTIDE SEQUENCE [LARGE SCALE GENOMIC DNA]</scope>
    <source>
        <strain evidence="10 11">DSM 12590</strain>
    </source>
</reference>
<comment type="subcellular location">
    <subcellularLocation>
        <location evidence="1 9">Cell membrane</location>
        <topology evidence="1 9">Multi-pass membrane protein</topology>
    </subcellularLocation>
</comment>
<gene>
    <name evidence="9" type="primary">fluC</name>
    <name evidence="9" type="synonym">crcB</name>
    <name evidence="10" type="ORF">L2W31_07055</name>
</gene>
<feature type="binding site" evidence="9">
    <location>
        <position position="77"/>
    </location>
    <ligand>
        <name>Na(+)</name>
        <dbReference type="ChEBI" id="CHEBI:29101"/>
        <note>structural</note>
    </ligand>
</feature>
<dbReference type="Proteomes" id="UP001200932">
    <property type="component" value="Unassembled WGS sequence"/>
</dbReference>
<keyword evidence="11" id="KW-1185">Reference proteome</keyword>
<comment type="similarity">
    <text evidence="7 9">Belongs to the fluoride channel Fluc/FEX (TC 1.A.43) family.</text>
</comment>
<evidence type="ECO:0000256" key="6">
    <source>
        <dbReference type="ARBA" id="ARBA00023303"/>
    </source>
</evidence>
<keyword evidence="9" id="KW-0406">Ion transport</keyword>
<evidence type="ECO:0000256" key="7">
    <source>
        <dbReference type="ARBA" id="ARBA00035120"/>
    </source>
</evidence>
<dbReference type="PANTHER" id="PTHR28259:SF1">
    <property type="entry name" value="FLUORIDE EXPORT PROTEIN 1-RELATED"/>
    <property type="match status" value="1"/>
</dbReference>
<dbReference type="Pfam" id="PF02537">
    <property type="entry name" value="CRCB"/>
    <property type="match status" value="1"/>
</dbReference>
<keyword evidence="9" id="KW-0813">Transport</keyword>
<evidence type="ECO:0000256" key="1">
    <source>
        <dbReference type="ARBA" id="ARBA00004651"/>
    </source>
</evidence>
<dbReference type="InterPro" id="IPR003691">
    <property type="entry name" value="FluC"/>
</dbReference>
<keyword evidence="5 9" id="KW-0472">Membrane</keyword>
<feature type="transmembrane region" description="Helical" evidence="9">
    <location>
        <begin position="61"/>
        <end position="82"/>
    </location>
</feature>
<evidence type="ECO:0000256" key="3">
    <source>
        <dbReference type="ARBA" id="ARBA00022692"/>
    </source>
</evidence>
<comment type="caution">
    <text evidence="10">The sequence shown here is derived from an EMBL/GenBank/DDBJ whole genome shotgun (WGS) entry which is preliminary data.</text>
</comment>
<comment type="function">
    <text evidence="9">Fluoride-specific ion channel. Important for reducing fluoride concentration in the cell, thus reducing its toxicity.</text>
</comment>
<feature type="transmembrane region" description="Helical" evidence="9">
    <location>
        <begin position="34"/>
        <end position="54"/>
    </location>
</feature>
<dbReference type="EMBL" id="JAKGUF010000008">
    <property type="protein sequence ID" value="MCF4145083.1"/>
    <property type="molecule type" value="Genomic_DNA"/>
</dbReference>
<evidence type="ECO:0000256" key="9">
    <source>
        <dbReference type="HAMAP-Rule" id="MF_00454"/>
    </source>
</evidence>
<feature type="transmembrane region" description="Helical" evidence="9">
    <location>
        <begin position="102"/>
        <end position="123"/>
    </location>
</feature>
<feature type="binding site" evidence="9">
    <location>
        <position position="80"/>
    </location>
    <ligand>
        <name>Na(+)</name>
        <dbReference type="ChEBI" id="CHEBI:29101"/>
        <note>structural</note>
    </ligand>
</feature>
<accession>A0ABS9EYV8</accession>
<protein>
    <recommendedName>
        <fullName evidence="9">Fluoride-specific ion channel FluC</fullName>
    </recommendedName>
</protein>